<feature type="region of interest" description="Disordered" evidence="2">
    <location>
        <begin position="82"/>
        <end position="101"/>
    </location>
</feature>
<dbReference type="OrthoDB" id="1083022at2759"/>
<sequence length="136" mass="14104">MSQNLDNELRIYSLEKTNEALKENNEALKEDMLVLKSGVGKVMDELATTRLALNAIMKSLGVTIIPPELVALARDAGLGVHGSAGGRDGSPAPIVSPAPTTSPAVSLAVSRAASPTVPSTRTQQSPLDAWCASLGI</sequence>
<proteinExistence type="predicted"/>
<organism evidence="3 4">
    <name type="scientific">Arabidopsis thaliana</name>
    <name type="common">Mouse-ear cress</name>
    <dbReference type="NCBI Taxonomy" id="3702"/>
    <lineage>
        <taxon>Eukaryota</taxon>
        <taxon>Viridiplantae</taxon>
        <taxon>Streptophyta</taxon>
        <taxon>Embryophyta</taxon>
        <taxon>Tracheophyta</taxon>
        <taxon>Spermatophyta</taxon>
        <taxon>Magnoliopsida</taxon>
        <taxon>eudicotyledons</taxon>
        <taxon>Gunneridae</taxon>
        <taxon>Pentapetalae</taxon>
        <taxon>rosids</taxon>
        <taxon>malvids</taxon>
        <taxon>Brassicales</taxon>
        <taxon>Brassicaceae</taxon>
        <taxon>Camelineae</taxon>
        <taxon>Arabidopsis</taxon>
    </lineage>
</organism>
<evidence type="ECO:0000313" key="4">
    <source>
        <dbReference type="Proteomes" id="UP000434276"/>
    </source>
</evidence>
<protein>
    <submittedName>
        <fullName evidence="3">Uncharacterized protein</fullName>
    </submittedName>
</protein>
<evidence type="ECO:0000313" key="3">
    <source>
        <dbReference type="EMBL" id="CAA0360418.1"/>
    </source>
</evidence>
<dbReference type="Proteomes" id="UP000434276">
    <property type="component" value="Unassembled WGS sequence"/>
</dbReference>
<evidence type="ECO:0000256" key="2">
    <source>
        <dbReference type="SAM" id="MobiDB-lite"/>
    </source>
</evidence>
<dbReference type="EMBL" id="CACSHJ010000088">
    <property type="protein sequence ID" value="CAA0360418.1"/>
    <property type="molecule type" value="Genomic_DNA"/>
</dbReference>
<name>A0A5S9WXS4_ARATH</name>
<dbReference type="ExpressionAtlas" id="A0A5S9WXS4">
    <property type="expression patterns" value="baseline"/>
</dbReference>
<keyword evidence="1" id="KW-0175">Coiled coil</keyword>
<reference evidence="3 4" key="1">
    <citation type="submission" date="2019-12" db="EMBL/GenBank/DDBJ databases">
        <authorList>
            <person name="Jiao W.-B."/>
            <person name="Schneeberger K."/>
        </authorList>
    </citation>
    <scope>NUCLEOTIDE SEQUENCE [LARGE SCALE GENOMIC DNA]</scope>
    <source>
        <strain evidence="4">cv. C24</strain>
    </source>
</reference>
<accession>A0A5S9WXS4</accession>
<dbReference type="AlphaFoldDB" id="A0A5S9WXS4"/>
<evidence type="ECO:0000256" key="1">
    <source>
        <dbReference type="SAM" id="Coils"/>
    </source>
</evidence>
<gene>
    <name evidence="3" type="ORF">C24_LOCUS7606</name>
</gene>
<feature type="coiled-coil region" evidence="1">
    <location>
        <begin position="11"/>
        <end position="38"/>
    </location>
</feature>